<dbReference type="SUPFAM" id="SSF56219">
    <property type="entry name" value="DNase I-like"/>
    <property type="match status" value="1"/>
</dbReference>
<dbReference type="Pfam" id="PF14529">
    <property type="entry name" value="Exo_endo_phos_2"/>
    <property type="match status" value="1"/>
</dbReference>
<proteinExistence type="predicted"/>
<evidence type="ECO:0000259" key="1">
    <source>
        <dbReference type="Pfam" id="PF14529"/>
    </source>
</evidence>
<name>A0A3B4ZW44_9TELE</name>
<dbReference type="GO" id="GO:0003824">
    <property type="term" value="F:catalytic activity"/>
    <property type="evidence" value="ECO:0007669"/>
    <property type="project" value="InterPro"/>
</dbReference>
<dbReference type="AlphaFoldDB" id="A0A3B4ZW44"/>
<feature type="domain" description="Endonuclease/exonuclease/phosphatase" evidence="1">
    <location>
        <begin position="49"/>
        <end position="149"/>
    </location>
</feature>
<protein>
    <recommendedName>
        <fullName evidence="1">Endonuclease/exonuclease/phosphatase domain-containing protein</fullName>
    </recommendedName>
</protein>
<sequence length="156" mass="18348">MWSEFYSESNNVTSELYVFVLIQIQMKFFESFWASVSVHILQNVKTDRKIFIESLGKWCVNAEKYVIIGDFNVCLSKLDKAKENTYKEDSSRTKLFELMNQNNLIDIWRNLNPLKKIYSRKQVVQGELKQSRIDICLTSEKILLHVCGEFRSSSET</sequence>
<reference evidence="2" key="1">
    <citation type="submission" date="2023-09" db="UniProtKB">
        <authorList>
            <consortium name="Ensembl"/>
        </authorList>
    </citation>
    <scope>IDENTIFICATION</scope>
</reference>
<accession>A0A3B4ZW44</accession>
<dbReference type="InterPro" id="IPR036691">
    <property type="entry name" value="Endo/exonu/phosph_ase_sf"/>
</dbReference>
<dbReference type="STRING" id="144197.ENSSPAP00000013118"/>
<dbReference type="GeneTree" id="ENSGT00940000176963"/>
<evidence type="ECO:0000313" key="2">
    <source>
        <dbReference type="Ensembl" id="ENSSPAP00000013118.1"/>
    </source>
</evidence>
<organism evidence="2">
    <name type="scientific">Stegastes partitus</name>
    <name type="common">bicolor damselfish</name>
    <dbReference type="NCBI Taxonomy" id="144197"/>
    <lineage>
        <taxon>Eukaryota</taxon>
        <taxon>Metazoa</taxon>
        <taxon>Chordata</taxon>
        <taxon>Craniata</taxon>
        <taxon>Vertebrata</taxon>
        <taxon>Euteleostomi</taxon>
        <taxon>Actinopterygii</taxon>
        <taxon>Neopterygii</taxon>
        <taxon>Teleostei</taxon>
        <taxon>Neoteleostei</taxon>
        <taxon>Acanthomorphata</taxon>
        <taxon>Ovalentaria</taxon>
        <taxon>Pomacentridae</taxon>
        <taxon>Stegastes</taxon>
    </lineage>
</organism>
<dbReference type="InterPro" id="IPR005135">
    <property type="entry name" value="Endo/exonuclease/phosphatase"/>
</dbReference>
<dbReference type="Gene3D" id="3.60.10.10">
    <property type="entry name" value="Endonuclease/exonuclease/phosphatase"/>
    <property type="match status" value="1"/>
</dbReference>
<dbReference type="Ensembl" id="ENSSPAT00000013341.1">
    <property type="protein sequence ID" value="ENSSPAP00000013118.1"/>
    <property type="gene ID" value="ENSSPAG00000009949.1"/>
</dbReference>